<dbReference type="RefSeq" id="XP_038976354.1">
    <property type="nucleotide sequence ID" value="XM_039120426.1"/>
</dbReference>
<dbReference type="Proteomes" id="UP000228380">
    <property type="component" value="Unplaced"/>
</dbReference>
<keyword evidence="2" id="KW-1185">Reference proteome</keyword>
<dbReference type="SUPFAM" id="SSF53098">
    <property type="entry name" value="Ribonuclease H-like"/>
    <property type="match status" value="1"/>
</dbReference>
<evidence type="ECO:0000313" key="2">
    <source>
        <dbReference type="Proteomes" id="UP000228380"/>
    </source>
</evidence>
<accession>A0A8B8ZYJ4</accession>
<dbReference type="Pfam" id="PF13456">
    <property type="entry name" value="RVT_3"/>
    <property type="match status" value="1"/>
</dbReference>
<sequence>MGSTCGRLLNLGGSGAGLILTSQDGVVVEQALRVEFPASNNEAEYEALIAGLKLAKEVEVKSLKVFSDFQLVVSQVLGDFEARKPSMQKYIQKVRDITSTLSAFDIQHIPRAENARADQLSKLENFRMSELPKTTTLEYLQASSIEEPKPVLCVETEPSWIDAFVNYLQNEVLPDDELEARRIKR</sequence>
<dbReference type="Gene3D" id="3.30.420.10">
    <property type="entry name" value="Ribonuclease H-like superfamily/Ribonuclease H"/>
    <property type="match status" value="1"/>
</dbReference>
<dbReference type="InterPro" id="IPR036397">
    <property type="entry name" value="RNaseH_sf"/>
</dbReference>
<dbReference type="GO" id="GO:0003676">
    <property type="term" value="F:nucleic acid binding"/>
    <property type="evidence" value="ECO:0007669"/>
    <property type="project" value="InterPro"/>
</dbReference>
<dbReference type="CDD" id="cd09279">
    <property type="entry name" value="RNase_HI_like"/>
    <property type="match status" value="1"/>
</dbReference>
<proteinExistence type="predicted"/>
<evidence type="ECO:0000313" key="3">
    <source>
        <dbReference type="RefSeq" id="XP_038976354.1"/>
    </source>
</evidence>
<dbReference type="InterPro" id="IPR012337">
    <property type="entry name" value="RNaseH-like_sf"/>
</dbReference>
<protein>
    <submittedName>
        <fullName evidence="3">Uncharacterized protein Mb2253c-like</fullName>
    </submittedName>
</protein>
<dbReference type="OrthoDB" id="782197at2759"/>
<dbReference type="AlphaFoldDB" id="A0A8B8ZYJ4"/>
<dbReference type="GO" id="GO:0004523">
    <property type="term" value="F:RNA-DNA hybrid ribonuclease activity"/>
    <property type="evidence" value="ECO:0007669"/>
    <property type="project" value="InterPro"/>
</dbReference>
<name>A0A8B8ZYJ4_PHODC</name>
<dbReference type="KEGG" id="pda:120107234"/>
<gene>
    <name evidence="3" type="primary">LOC120107234</name>
</gene>
<dbReference type="GeneID" id="120107234"/>
<dbReference type="PANTHER" id="PTHR48475:SF2">
    <property type="entry name" value="RIBONUCLEASE H"/>
    <property type="match status" value="1"/>
</dbReference>
<dbReference type="PANTHER" id="PTHR48475">
    <property type="entry name" value="RIBONUCLEASE H"/>
    <property type="match status" value="1"/>
</dbReference>
<evidence type="ECO:0000259" key="1">
    <source>
        <dbReference type="Pfam" id="PF13456"/>
    </source>
</evidence>
<reference evidence="3" key="1">
    <citation type="submission" date="2025-08" db="UniProtKB">
        <authorList>
            <consortium name="RefSeq"/>
        </authorList>
    </citation>
    <scope>IDENTIFICATION</scope>
    <source>
        <tissue evidence="3">Young leaves</tissue>
    </source>
</reference>
<dbReference type="InterPro" id="IPR002156">
    <property type="entry name" value="RNaseH_domain"/>
</dbReference>
<organism evidence="2 3">
    <name type="scientific">Phoenix dactylifera</name>
    <name type="common">Date palm</name>
    <dbReference type="NCBI Taxonomy" id="42345"/>
    <lineage>
        <taxon>Eukaryota</taxon>
        <taxon>Viridiplantae</taxon>
        <taxon>Streptophyta</taxon>
        <taxon>Embryophyta</taxon>
        <taxon>Tracheophyta</taxon>
        <taxon>Spermatophyta</taxon>
        <taxon>Magnoliopsida</taxon>
        <taxon>Liliopsida</taxon>
        <taxon>Arecaceae</taxon>
        <taxon>Coryphoideae</taxon>
        <taxon>Phoeniceae</taxon>
        <taxon>Phoenix</taxon>
    </lineage>
</organism>
<feature type="domain" description="RNase H type-1" evidence="1">
    <location>
        <begin position="14"/>
        <end position="122"/>
    </location>
</feature>